<gene>
    <name evidence="1" type="ORF">NM208_g2313</name>
</gene>
<comment type="caution">
    <text evidence="1">The sequence shown here is derived from an EMBL/GenBank/DDBJ whole genome shotgun (WGS) entry which is preliminary data.</text>
</comment>
<sequence>MLVAACSPAQIDLDWAAENLVPHGVSVYATFEDMLKHTWLEAVIIASATPLHQPQTIECIKHGIHVLCEKPIAPNSQQIKELLDASTSYPKVKVMPGFSRRFDQNYIDAKSKVQSGTIGDPIVIRAQACDSLDTGPPYKEYLKQSGGIFLDATIHDIDLALCFFGEDVKPKAVWAAGVRAFHKDLITEKDADNAVGICEFQDDRIAFFYNSRTSPRGFDNSTEIFGTQGKIAVNLLSRHNRVEVIDKDGVSMAPMQSWLDRYSESFVHEVNTFVDTIINDRPVPITLEEALKGCQIAEALQRSLQTGERILFDEAK</sequence>
<accession>A0ACC1ST31</accession>
<evidence type="ECO:0000313" key="2">
    <source>
        <dbReference type="Proteomes" id="UP001148629"/>
    </source>
</evidence>
<organism evidence="1 2">
    <name type="scientific">Fusarium decemcellulare</name>
    <dbReference type="NCBI Taxonomy" id="57161"/>
    <lineage>
        <taxon>Eukaryota</taxon>
        <taxon>Fungi</taxon>
        <taxon>Dikarya</taxon>
        <taxon>Ascomycota</taxon>
        <taxon>Pezizomycotina</taxon>
        <taxon>Sordariomycetes</taxon>
        <taxon>Hypocreomycetidae</taxon>
        <taxon>Hypocreales</taxon>
        <taxon>Nectriaceae</taxon>
        <taxon>Fusarium</taxon>
        <taxon>Fusarium decemcellulare species complex</taxon>
    </lineage>
</organism>
<evidence type="ECO:0000313" key="1">
    <source>
        <dbReference type="EMBL" id="KAJ3545829.1"/>
    </source>
</evidence>
<name>A0ACC1ST31_9HYPO</name>
<dbReference type="Proteomes" id="UP001148629">
    <property type="component" value="Unassembled WGS sequence"/>
</dbReference>
<dbReference type="EMBL" id="JANRMS010000136">
    <property type="protein sequence ID" value="KAJ3545829.1"/>
    <property type="molecule type" value="Genomic_DNA"/>
</dbReference>
<keyword evidence="2" id="KW-1185">Reference proteome</keyword>
<reference evidence="1" key="1">
    <citation type="submission" date="2022-08" db="EMBL/GenBank/DDBJ databases">
        <title>Genome Sequence of Fusarium decemcellulare.</title>
        <authorList>
            <person name="Buettner E."/>
        </authorList>
    </citation>
    <scope>NUCLEOTIDE SEQUENCE</scope>
    <source>
        <strain evidence="1">Babe19</strain>
    </source>
</reference>
<protein>
    <submittedName>
        <fullName evidence="1">Uncharacterized protein</fullName>
    </submittedName>
</protein>
<proteinExistence type="predicted"/>